<evidence type="ECO:0000256" key="1">
    <source>
        <dbReference type="SAM" id="Coils"/>
    </source>
</evidence>
<dbReference type="Pfam" id="PF08241">
    <property type="entry name" value="Methyltransf_11"/>
    <property type="match status" value="1"/>
</dbReference>
<evidence type="ECO:0000259" key="3">
    <source>
        <dbReference type="Pfam" id="PF08241"/>
    </source>
</evidence>
<feature type="domain" description="Methyltransferase type 11" evidence="3">
    <location>
        <begin position="220"/>
        <end position="255"/>
    </location>
</feature>
<keyword evidence="5" id="KW-1185">Reference proteome</keyword>
<dbReference type="InterPro" id="IPR029063">
    <property type="entry name" value="SAM-dependent_MTases_sf"/>
</dbReference>
<comment type="caution">
    <text evidence="4">The sequence shown here is derived from an EMBL/GenBank/DDBJ whole genome shotgun (WGS) entry which is preliminary data.</text>
</comment>
<dbReference type="InterPro" id="IPR013216">
    <property type="entry name" value="Methyltransf_11"/>
</dbReference>
<dbReference type="PANTHER" id="PTHR43036:SF2">
    <property type="entry name" value="OS04G0481300 PROTEIN"/>
    <property type="match status" value="1"/>
</dbReference>
<feature type="coiled-coil region" evidence="1">
    <location>
        <begin position="560"/>
        <end position="597"/>
    </location>
</feature>
<evidence type="ECO:0000256" key="2">
    <source>
        <dbReference type="SAM" id="SignalP"/>
    </source>
</evidence>
<sequence length="610" mass="68990">MKLLVASALLLALALPTSAFRFILPTAIRPSTSLYIIGGAIRKMRENDAKKKMPMALPEESENEAPGLRVGARAWKWPPVYPYDRELFRRSDEEEIPPNPLAMATGEIQEDNQEQRAVESASKAKTFWETEEPETVLKADCVVNLEKHLKFYLKDGMDVLEFGASSNSYTSEIKFNSHVGIAPTNKYMSSNPSLTETINLDLNACTDDIGVDDFPETLYNKYDVVLISNTVDFLTSPKEVFKSAYRALKPGGMLMVPFSDRDMYKDVFEGQMTKMWRTMTDDQHMWVVGSFFEFSAGKGWDGLKGFDISPPKPENFIQEKLSNAGGIYVVQATKKEVTEIEEGKEEEGFESMLWLTPTLESRDKMLITPRLTRMYTSLPSSRSTILRNINLLPSVYSALVKMDSFAFPFNLQAQLAANLISEHGFTASEPQIEALEEGLGLQTPGETWTTVGTETAMLDPEEKVDLLTFIVPKFGVVSDTKMSDFAQGIKPTKEVLMEKGLLEADACLVGSELLARDFLSGEDVSKEDFGRWITEMSKSEATSILHARKSFKTKSEEELKTFVEEREERLKREVEEREQMMKQVEKAREERTMYFNEQTGKMEFIDGDKE</sequence>
<dbReference type="GO" id="GO:0008757">
    <property type="term" value="F:S-adenosylmethionine-dependent methyltransferase activity"/>
    <property type="evidence" value="ECO:0007669"/>
    <property type="project" value="InterPro"/>
</dbReference>
<dbReference type="OrthoDB" id="2013972at2759"/>
<name>A0A9W7F8Q2_9STRA</name>
<keyword evidence="1" id="KW-0175">Coiled coil</keyword>
<dbReference type="PANTHER" id="PTHR43036">
    <property type="entry name" value="OSJNBB0011N17.9 PROTEIN"/>
    <property type="match status" value="1"/>
</dbReference>
<dbReference type="AlphaFoldDB" id="A0A9W7F8Q2"/>
<evidence type="ECO:0000313" key="4">
    <source>
        <dbReference type="EMBL" id="GMI06761.1"/>
    </source>
</evidence>
<keyword evidence="2" id="KW-0732">Signal</keyword>
<organism evidence="4 5">
    <name type="scientific">Triparma laevis f. longispina</name>
    <dbReference type="NCBI Taxonomy" id="1714387"/>
    <lineage>
        <taxon>Eukaryota</taxon>
        <taxon>Sar</taxon>
        <taxon>Stramenopiles</taxon>
        <taxon>Ochrophyta</taxon>
        <taxon>Bolidophyceae</taxon>
        <taxon>Parmales</taxon>
        <taxon>Triparmaceae</taxon>
        <taxon>Triparma</taxon>
    </lineage>
</organism>
<proteinExistence type="predicted"/>
<dbReference type="Gene3D" id="3.40.50.150">
    <property type="entry name" value="Vaccinia Virus protein VP39"/>
    <property type="match status" value="1"/>
</dbReference>
<dbReference type="CDD" id="cd02440">
    <property type="entry name" value="AdoMet_MTases"/>
    <property type="match status" value="1"/>
</dbReference>
<protein>
    <recommendedName>
        <fullName evidence="3">Methyltransferase type 11 domain-containing protein</fullName>
    </recommendedName>
</protein>
<gene>
    <name evidence="4" type="ORF">TrLO_g8051</name>
</gene>
<feature type="signal peptide" evidence="2">
    <location>
        <begin position="1"/>
        <end position="19"/>
    </location>
</feature>
<evidence type="ECO:0000313" key="5">
    <source>
        <dbReference type="Proteomes" id="UP001165122"/>
    </source>
</evidence>
<dbReference type="EMBL" id="BRXW01000104">
    <property type="protein sequence ID" value="GMI06761.1"/>
    <property type="molecule type" value="Genomic_DNA"/>
</dbReference>
<feature type="chain" id="PRO_5040851903" description="Methyltransferase type 11 domain-containing protein" evidence="2">
    <location>
        <begin position="20"/>
        <end position="610"/>
    </location>
</feature>
<accession>A0A9W7F8Q2</accession>
<reference evidence="5" key="1">
    <citation type="journal article" date="2023" name="Commun. Biol.">
        <title>Genome analysis of Parmales, the sister group of diatoms, reveals the evolutionary specialization of diatoms from phago-mixotrophs to photoautotrophs.</title>
        <authorList>
            <person name="Ban H."/>
            <person name="Sato S."/>
            <person name="Yoshikawa S."/>
            <person name="Yamada K."/>
            <person name="Nakamura Y."/>
            <person name="Ichinomiya M."/>
            <person name="Sato N."/>
            <person name="Blanc-Mathieu R."/>
            <person name="Endo H."/>
            <person name="Kuwata A."/>
            <person name="Ogata H."/>
        </authorList>
    </citation>
    <scope>NUCLEOTIDE SEQUENCE [LARGE SCALE GENOMIC DNA]</scope>
    <source>
        <strain evidence="5">NIES 3700</strain>
    </source>
</reference>
<dbReference type="Proteomes" id="UP001165122">
    <property type="component" value="Unassembled WGS sequence"/>
</dbReference>
<dbReference type="SUPFAM" id="SSF53335">
    <property type="entry name" value="S-adenosyl-L-methionine-dependent methyltransferases"/>
    <property type="match status" value="1"/>
</dbReference>